<proteinExistence type="predicted"/>
<dbReference type="Proteomes" id="UP001221757">
    <property type="component" value="Unassembled WGS sequence"/>
</dbReference>
<feature type="chain" id="PRO_5041938760" description="Secreted protein" evidence="2">
    <location>
        <begin position="23"/>
        <end position="96"/>
    </location>
</feature>
<name>A0AAD7DKI8_MYCRO</name>
<dbReference type="AlphaFoldDB" id="A0AAD7DKI8"/>
<comment type="caution">
    <text evidence="3">The sequence shown here is derived from an EMBL/GenBank/DDBJ whole genome shotgun (WGS) entry which is preliminary data.</text>
</comment>
<evidence type="ECO:0000313" key="3">
    <source>
        <dbReference type="EMBL" id="KAJ7693410.1"/>
    </source>
</evidence>
<feature type="signal peptide" evidence="2">
    <location>
        <begin position="1"/>
        <end position="22"/>
    </location>
</feature>
<reference evidence="3" key="1">
    <citation type="submission" date="2023-03" db="EMBL/GenBank/DDBJ databases">
        <title>Massive genome expansion in bonnet fungi (Mycena s.s.) driven by repeated elements and novel gene families across ecological guilds.</title>
        <authorList>
            <consortium name="Lawrence Berkeley National Laboratory"/>
            <person name="Harder C.B."/>
            <person name="Miyauchi S."/>
            <person name="Viragh M."/>
            <person name="Kuo A."/>
            <person name="Thoen E."/>
            <person name="Andreopoulos B."/>
            <person name="Lu D."/>
            <person name="Skrede I."/>
            <person name="Drula E."/>
            <person name="Henrissat B."/>
            <person name="Morin E."/>
            <person name="Kohler A."/>
            <person name="Barry K."/>
            <person name="LaButti K."/>
            <person name="Morin E."/>
            <person name="Salamov A."/>
            <person name="Lipzen A."/>
            <person name="Mereny Z."/>
            <person name="Hegedus B."/>
            <person name="Baldrian P."/>
            <person name="Stursova M."/>
            <person name="Weitz H."/>
            <person name="Taylor A."/>
            <person name="Grigoriev I.V."/>
            <person name="Nagy L.G."/>
            <person name="Martin F."/>
            <person name="Kauserud H."/>
        </authorList>
    </citation>
    <scope>NUCLEOTIDE SEQUENCE</scope>
    <source>
        <strain evidence="3">CBHHK067</strain>
    </source>
</reference>
<feature type="region of interest" description="Disordered" evidence="1">
    <location>
        <begin position="25"/>
        <end position="68"/>
    </location>
</feature>
<sequence length="96" mass="10170">MSCPAPCSGSRLPLLSVLTVTALPPGPLLPKTHLPPSPTSDRSPARRTTVISPFSTIPDPGPTNASAHACCHSPGPPVARIDGHFSPWHYRPDDFR</sequence>
<evidence type="ECO:0000313" key="4">
    <source>
        <dbReference type="Proteomes" id="UP001221757"/>
    </source>
</evidence>
<protein>
    <recommendedName>
        <fullName evidence="5">Secreted protein</fullName>
    </recommendedName>
</protein>
<gene>
    <name evidence="3" type="ORF">B0H17DRAFT_1060063</name>
</gene>
<evidence type="ECO:0008006" key="5">
    <source>
        <dbReference type="Google" id="ProtNLM"/>
    </source>
</evidence>
<evidence type="ECO:0000256" key="1">
    <source>
        <dbReference type="SAM" id="MobiDB-lite"/>
    </source>
</evidence>
<feature type="compositionally biased region" description="Pro residues" evidence="1">
    <location>
        <begin position="25"/>
        <end position="38"/>
    </location>
</feature>
<keyword evidence="2" id="KW-0732">Signal</keyword>
<organism evidence="3 4">
    <name type="scientific">Mycena rosella</name>
    <name type="common">Pink bonnet</name>
    <name type="synonym">Agaricus rosellus</name>
    <dbReference type="NCBI Taxonomy" id="1033263"/>
    <lineage>
        <taxon>Eukaryota</taxon>
        <taxon>Fungi</taxon>
        <taxon>Dikarya</taxon>
        <taxon>Basidiomycota</taxon>
        <taxon>Agaricomycotina</taxon>
        <taxon>Agaricomycetes</taxon>
        <taxon>Agaricomycetidae</taxon>
        <taxon>Agaricales</taxon>
        <taxon>Marasmiineae</taxon>
        <taxon>Mycenaceae</taxon>
        <taxon>Mycena</taxon>
    </lineage>
</organism>
<evidence type="ECO:0000256" key="2">
    <source>
        <dbReference type="SAM" id="SignalP"/>
    </source>
</evidence>
<dbReference type="EMBL" id="JARKIE010000046">
    <property type="protein sequence ID" value="KAJ7693410.1"/>
    <property type="molecule type" value="Genomic_DNA"/>
</dbReference>
<keyword evidence="4" id="KW-1185">Reference proteome</keyword>
<accession>A0AAD7DKI8</accession>